<dbReference type="EMBL" id="JAIFRP010000021">
    <property type="protein sequence ID" value="KAK2586003.1"/>
    <property type="molecule type" value="Genomic_DNA"/>
</dbReference>
<reference evidence="2" key="1">
    <citation type="submission" date="2021-08" db="EMBL/GenBank/DDBJ databases">
        <authorList>
            <person name="Misof B."/>
            <person name="Oliver O."/>
            <person name="Podsiadlowski L."/>
            <person name="Donath A."/>
            <person name="Peters R."/>
            <person name="Mayer C."/>
            <person name="Rust J."/>
            <person name="Gunkel S."/>
            <person name="Lesny P."/>
            <person name="Martin S."/>
            <person name="Oeyen J.P."/>
            <person name="Petersen M."/>
            <person name="Panagiotis P."/>
            <person name="Wilbrandt J."/>
            <person name="Tanja T."/>
        </authorList>
    </citation>
    <scope>NUCLEOTIDE SEQUENCE</scope>
    <source>
        <strain evidence="2">GBR_01_08_01A</strain>
        <tissue evidence="2">Thorax + abdomen</tissue>
    </source>
</reference>
<evidence type="ECO:0000313" key="2">
    <source>
        <dbReference type="EMBL" id="KAK2586003.1"/>
    </source>
</evidence>
<evidence type="ECO:0000313" key="3">
    <source>
        <dbReference type="Proteomes" id="UP001258017"/>
    </source>
</evidence>
<feature type="region of interest" description="Disordered" evidence="1">
    <location>
        <begin position="600"/>
        <end position="631"/>
    </location>
</feature>
<reference evidence="2" key="2">
    <citation type="journal article" date="2023" name="Commun. Biol.">
        <title>Intrasexual cuticular hydrocarbon dimorphism in a wasp sheds light on hydrocarbon biosynthesis genes in Hymenoptera.</title>
        <authorList>
            <person name="Moris V.C."/>
            <person name="Podsiadlowski L."/>
            <person name="Martin S."/>
            <person name="Oeyen J.P."/>
            <person name="Donath A."/>
            <person name="Petersen M."/>
            <person name="Wilbrandt J."/>
            <person name="Misof B."/>
            <person name="Liedtke D."/>
            <person name="Thamm M."/>
            <person name="Scheiner R."/>
            <person name="Schmitt T."/>
            <person name="Niehuis O."/>
        </authorList>
    </citation>
    <scope>NUCLEOTIDE SEQUENCE</scope>
    <source>
        <strain evidence="2">GBR_01_08_01A</strain>
    </source>
</reference>
<accession>A0AAD9RUP3</accession>
<proteinExistence type="predicted"/>
<feature type="region of interest" description="Disordered" evidence="1">
    <location>
        <begin position="325"/>
        <end position="350"/>
    </location>
</feature>
<organism evidence="2 3">
    <name type="scientific">Odynerus spinipes</name>
    <dbReference type="NCBI Taxonomy" id="1348599"/>
    <lineage>
        <taxon>Eukaryota</taxon>
        <taxon>Metazoa</taxon>
        <taxon>Ecdysozoa</taxon>
        <taxon>Arthropoda</taxon>
        <taxon>Hexapoda</taxon>
        <taxon>Insecta</taxon>
        <taxon>Pterygota</taxon>
        <taxon>Neoptera</taxon>
        <taxon>Endopterygota</taxon>
        <taxon>Hymenoptera</taxon>
        <taxon>Apocrita</taxon>
        <taxon>Aculeata</taxon>
        <taxon>Vespoidea</taxon>
        <taxon>Vespidae</taxon>
        <taxon>Eumeninae</taxon>
        <taxon>Odynerus</taxon>
    </lineage>
</organism>
<dbReference type="AlphaFoldDB" id="A0AAD9RUP3"/>
<protein>
    <submittedName>
        <fullName evidence="2">Uncharacterized protein</fullName>
    </submittedName>
</protein>
<comment type="caution">
    <text evidence="2">The sequence shown here is derived from an EMBL/GenBank/DDBJ whole genome shotgun (WGS) entry which is preliminary data.</text>
</comment>
<gene>
    <name evidence="2" type="ORF">KPH14_010573</name>
</gene>
<dbReference type="Proteomes" id="UP001258017">
    <property type="component" value="Unassembled WGS sequence"/>
</dbReference>
<sequence>MMMMMMMIKGEKNYDYFFQIWVKLRDIKYFHRTPLAIADKLQWPNERSIKDFPNNIPVDLDARGSSQDEKERNRKNFETRRQSMALIGRTNLANDDDPMNLGPILTNPKCPSLKISLDVLSSYDCERSSKQRCKTEKCRSKIEKWSVQQPFYVDEPRWVEIELDYAENLPYSFNVEDPFFLTRGKKMFRATGAKNGERSNEEDDELVKFLDEATRSKGTSEFIVEDNRVKRDGSKRKEERRKTLQFNNRQLEDLVRHFDTIDDPFFLSRGKKLFARDTVQEISLDDLETETVERKSHEEVKRSITNELKQSKGNESNEVVNVTTNSLITSKDNGSLGSGPKESQRISSRAKRNSCIDFGCSNDDSEEVRRMKDLEKTILDSSYVQRRNKYSDISDIFEEPFFISRGKKTSKGIDYQSRNTLIGQNESLNSVAAAKRILRLLDSRRCPTEECKDLGKFVSQSDSTTTDRDRRSALDDLLRKYDPFYVARDMWMLFPIVTVMIRVIIGSSDVENLNRTQLKLENVNQVIKPDRIQMYNSNLSISRALGHDAMPEENNIQRIIHKRSAEELNTDSWSTLQKSEILPDDSLPYLPLSERNLRSSVLDPSQEKKSPSFNPWGNKQVAPSRPKSQRPIRMSFNSWGGKRAQGYLNDKAYFLISKGSKDAEKNFADYSKRVANFWRNRRGTPFHSWGGKRSAETEFYVDKNVGDDIISEDRADLYLSEDTFSDDTIENNISESIENEKRAAQVRNNRLRTGFNSWGGKRNDLKDSRSSLSDGSLTFENKIGKSINDAEQQLTPGKRAITEYTRKFYFQPSDMKQSTNAEVEIIPHNYAIHNIRPMRVFSSWDA</sequence>
<feature type="compositionally biased region" description="Basic and acidic residues" evidence="1">
    <location>
        <begin position="60"/>
        <end position="80"/>
    </location>
</feature>
<feature type="region of interest" description="Disordered" evidence="1">
    <location>
        <begin position="54"/>
        <end position="80"/>
    </location>
</feature>
<evidence type="ECO:0000256" key="1">
    <source>
        <dbReference type="SAM" id="MobiDB-lite"/>
    </source>
</evidence>
<keyword evidence="3" id="KW-1185">Reference proteome</keyword>
<name>A0AAD9RUP3_9HYME</name>